<dbReference type="Proteomes" id="UP000194236">
    <property type="component" value="Unassembled WGS sequence"/>
</dbReference>
<dbReference type="AlphaFoldDB" id="A0A1Y3B093"/>
<feature type="compositionally biased region" description="Polar residues" evidence="1">
    <location>
        <begin position="127"/>
        <end position="140"/>
    </location>
</feature>
<organism evidence="2 3">
    <name type="scientific">Euroglyphus maynei</name>
    <name type="common">Mayne's house dust mite</name>
    <dbReference type="NCBI Taxonomy" id="6958"/>
    <lineage>
        <taxon>Eukaryota</taxon>
        <taxon>Metazoa</taxon>
        <taxon>Ecdysozoa</taxon>
        <taxon>Arthropoda</taxon>
        <taxon>Chelicerata</taxon>
        <taxon>Arachnida</taxon>
        <taxon>Acari</taxon>
        <taxon>Acariformes</taxon>
        <taxon>Sarcoptiformes</taxon>
        <taxon>Astigmata</taxon>
        <taxon>Psoroptidia</taxon>
        <taxon>Analgoidea</taxon>
        <taxon>Pyroglyphidae</taxon>
        <taxon>Pyroglyphinae</taxon>
        <taxon>Euroglyphus</taxon>
    </lineage>
</organism>
<sequence>MDDPRSPTNDFARTPILVERIEYNDVLSPFNVTDMLDAVETAIECNENTLIENDFPSNESVDDDKTPDDNNGEKETVEKQSETIISNENEKILKIDEICDWYHQMEYNEKQLTESMIVETSTMDDVTKDSALNQSETRSLIDNDDE</sequence>
<protein>
    <submittedName>
        <fullName evidence="2">Uncharacterized protein</fullName>
    </submittedName>
</protein>
<comment type="caution">
    <text evidence="2">The sequence shown here is derived from an EMBL/GenBank/DDBJ whole genome shotgun (WGS) entry which is preliminary data.</text>
</comment>
<accession>A0A1Y3B093</accession>
<reference evidence="2 3" key="1">
    <citation type="submission" date="2017-03" db="EMBL/GenBank/DDBJ databases">
        <title>Genome Survey of Euroglyphus maynei.</title>
        <authorList>
            <person name="Arlian L.G."/>
            <person name="Morgan M.S."/>
            <person name="Rider S.D."/>
        </authorList>
    </citation>
    <scope>NUCLEOTIDE SEQUENCE [LARGE SCALE GENOMIC DNA]</scope>
    <source>
        <strain evidence="2">Arlian Lab</strain>
        <tissue evidence="2">Whole body</tissue>
    </source>
</reference>
<evidence type="ECO:0000313" key="3">
    <source>
        <dbReference type="Proteomes" id="UP000194236"/>
    </source>
</evidence>
<feature type="compositionally biased region" description="Polar residues" evidence="1">
    <location>
        <begin position="49"/>
        <end position="59"/>
    </location>
</feature>
<evidence type="ECO:0000313" key="2">
    <source>
        <dbReference type="EMBL" id="OTF74212.1"/>
    </source>
</evidence>
<keyword evidence="3" id="KW-1185">Reference proteome</keyword>
<dbReference type="OrthoDB" id="6337960at2759"/>
<name>A0A1Y3B093_EURMA</name>
<feature type="compositionally biased region" description="Basic and acidic residues" evidence="1">
    <location>
        <begin position="63"/>
        <end position="81"/>
    </location>
</feature>
<dbReference type="EMBL" id="MUJZ01048174">
    <property type="protein sequence ID" value="OTF74212.1"/>
    <property type="molecule type" value="Genomic_DNA"/>
</dbReference>
<proteinExistence type="predicted"/>
<evidence type="ECO:0000256" key="1">
    <source>
        <dbReference type="SAM" id="MobiDB-lite"/>
    </source>
</evidence>
<feature type="non-terminal residue" evidence="2">
    <location>
        <position position="146"/>
    </location>
</feature>
<gene>
    <name evidence="2" type="ORF">BLA29_012564</name>
</gene>
<feature type="region of interest" description="Disordered" evidence="1">
    <location>
        <begin position="127"/>
        <end position="146"/>
    </location>
</feature>
<feature type="region of interest" description="Disordered" evidence="1">
    <location>
        <begin position="49"/>
        <end position="83"/>
    </location>
</feature>